<evidence type="ECO:0000313" key="1">
    <source>
        <dbReference type="EMBL" id="NVO86814.1"/>
    </source>
</evidence>
<organism evidence="1 2">
    <name type="scientific">Hymenobacter terrestris</name>
    <dbReference type="NCBI Taxonomy" id="2748310"/>
    <lineage>
        <taxon>Bacteria</taxon>
        <taxon>Pseudomonadati</taxon>
        <taxon>Bacteroidota</taxon>
        <taxon>Cytophagia</taxon>
        <taxon>Cytophagales</taxon>
        <taxon>Hymenobacteraceae</taxon>
        <taxon>Hymenobacter</taxon>
    </lineage>
</organism>
<proteinExistence type="predicted"/>
<keyword evidence="2" id="KW-1185">Reference proteome</keyword>
<name>A0ABX2Q8A1_9BACT</name>
<feature type="non-terminal residue" evidence="1">
    <location>
        <position position="1"/>
    </location>
</feature>
<comment type="caution">
    <text evidence="1">The sequence shown here is derived from an EMBL/GenBank/DDBJ whole genome shotgun (WGS) entry which is preliminary data.</text>
</comment>
<dbReference type="Proteomes" id="UP000626554">
    <property type="component" value="Unassembled WGS sequence"/>
</dbReference>
<gene>
    <name evidence="1" type="ORF">HW556_18180</name>
</gene>
<evidence type="ECO:0000313" key="2">
    <source>
        <dbReference type="Proteomes" id="UP000626554"/>
    </source>
</evidence>
<protein>
    <submittedName>
        <fullName evidence="1">Uncharacterized protein</fullName>
    </submittedName>
</protein>
<reference evidence="1 2" key="1">
    <citation type="submission" date="2020-05" db="EMBL/GenBank/DDBJ databases">
        <title>Hymenobacter terrestris sp. nov. and Hymenobacter lapidiphilus sp. nov., isolated from regoliths in Antarctica.</title>
        <authorList>
            <person name="Sedlacek I."/>
            <person name="Pantucek R."/>
            <person name="Zeman M."/>
            <person name="Holochova P."/>
            <person name="Kralova S."/>
            <person name="Stankova E."/>
            <person name="Sedo O."/>
            <person name="Micenkova L."/>
            <person name="Svec P."/>
            <person name="Gupta V."/>
            <person name="Sood U."/>
            <person name="Korpole U.S."/>
            <person name="Lal R."/>
        </authorList>
    </citation>
    <scope>NUCLEOTIDE SEQUENCE [LARGE SCALE GENOMIC DNA]</scope>
    <source>
        <strain evidence="1 2">P5252</strain>
    </source>
</reference>
<accession>A0ABX2Q8A1</accession>
<dbReference type="EMBL" id="JABKAV010000128">
    <property type="protein sequence ID" value="NVO86814.1"/>
    <property type="molecule type" value="Genomic_DNA"/>
</dbReference>
<sequence length="46" mass="5298">PALGHDLRTIDFLFHTRTITDVYIYRYDSGNEDYHGIPSFTPPEGV</sequence>